<dbReference type="GO" id="GO:0022857">
    <property type="term" value="F:transmembrane transporter activity"/>
    <property type="evidence" value="ECO:0007669"/>
    <property type="project" value="InterPro"/>
</dbReference>
<dbReference type="OMA" id="HWDEADS"/>
<feature type="transmembrane region" description="Helical" evidence="4">
    <location>
        <begin position="397"/>
        <end position="424"/>
    </location>
</feature>
<feature type="transmembrane region" description="Helical" evidence="4">
    <location>
        <begin position="284"/>
        <end position="306"/>
    </location>
</feature>
<reference evidence="5" key="1">
    <citation type="submission" date="2021-05" db="EMBL/GenBank/DDBJ databases">
        <title>The genome of the haptophyte Pavlova lutheri (Diacronema luteri, Pavlovales) - a model for lipid biosynthesis in eukaryotic algae.</title>
        <authorList>
            <person name="Hulatt C.J."/>
            <person name="Posewitz M.C."/>
        </authorList>
    </citation>
    <scope>NUCLEOTIDE SEQUENCE</scope>
    <source>
        <strain evidence="5">NIVA-4/92</strain>
    </source>
</reference>
<comment type="caution">
    <text evidence="5">The sequence shown here is derived from an EMBL/GenBank/DDBJ whole genome shotgun (WGS) entry which is preliminary data.</text>
</comment>
<evidence type="ECO:0000256" key="2">
    <source>
        <dbReference type="ARBA" id="ARBA00022989"/>
    </source>
</evidence>
<keyword evidence="2 4" id="KW-1133">Transmembrane helix</keyword>
<feature type="transmembrane region" description="Helical" evidence="4">
    <location>
        <begin position="174"/>
        <end position="193"/>
    </location>
</feature>
<dbReference type="EMBL" id="JAGTXO010000083">
    <property type="protein sequence ID" value="KAG8457087.1"/>
    <property type="molecule type" value="Genomic_DNA"/>
</dbReference>
<feature type="transmembrane region" description="Helical" evidence="4">
    <location>
        <begin position="251"/>
        <end position="272"/>
    </location>
</feature>
<protein>
    <submittedName>
        <fullName evidence="5">Uncharacterized protein</fullName>
    </submittedName>
</protein>
<feature type="transmembrane region" description="Helical" evidence="4">
    <location>
        <begin position="339"/>
        <end position="358"/>
    </location>
</feature>
<dbReference type="Gene3D" id="1.20.1250.20">
    <property type="entry name" value="MFS general substrate transporter like domains"/>
    <property type="match status" value="1"/>
</dbReference>
<dbReference type="AlphaFoldDB" id="A0A8J6BZK0"/>
<organism evidence="5 6">
    <name type="scientific">Diacronema lutheri</name>
    <name type="common">Unicellular marine alga</name>
    <name type="synonym">Monochrysis lutheri</name>
    <dbReference type="NCBI Taxonomy" id="2081491"/>
    <lineage>
        <taxon>Eukaryota</taxon>
        <taxon>Haptista</taxon>
        <taxon>Haptophyta</taxon>
        <taxon>Pavlovophyceae</taxon>
        <taxon>Pavlovales</taxon>
        <taxon>Pavlovaceae</taxon>
        <taxon>Diacronema</taxon>
    </lineage>
</organism>
<evidence type="ECO:0000256" key="1">
    <source>
        <dbReference type="ARBA" id="ARBA00022692"/>
    </source>
</evidence>
<sequence>MPSRATRPSAEADRRQSIRAWTCYAAIGYVAVTVTVVGLTLDQLAQLVGVRGGVELRQIFLGRGVGAVVGTLVSGWMLDRFPVKRVVTLFSVSSALFLAAVPAARTVPALVCLFFAVGLSGSALVVCATTSACWAFPGASVGPVMSAAAASFGVSSALLPLLLRPFAASLRAQYTLSSGCAIPALLLLALSTAPTRPPRLSALPRGVVEAGGLEGGPGRPPPAGAAAELGCAPHGGSGGCCRCRRSTALTLSAGVVQVLLQGGLSSLMGWIVSFGRMHWDEADSASALISALQGASTVGCVAAAHFQKRCDLLVLLPAQLAVATAGMLAAIALTSSGSAGFVAIGWYGFFAGPTVAYCSSLLNTHVRLTGFRMGVVSVGINVGANLVPWGVGCLMSAFGPLALVLSICAANTLLVVALGGAAAWTCLARRREPAGGVEPLLGAKEAHRGCD</sequence>
<feature type="transmembrane region" description="Helical" evidence="4">
    <location>
        <begin position="21"/>
        <end position="40"/>
    </location>
</feature>
<keyword evidence="1 4" id="KW-0812">Transmembrane</keyword>
<keyword evidence="6" id="KW-1185">Reference proteome</keyword>
<feature type="transmembrane region" description="Helical" evidence="4">
    <location>
        <begin position="370"/>
        <end position="391"/>
    </location>
</feature>
<name>A0A8J6BZK0_DIALT</name>
<evidence type="ECO:0000313" key="6">
    <source>
        <dbReference type="Proteomes" id="UP000751190"/>
    </source>
</evidence>
<feature type="transmembrane region" description="Helical" evidence="4">
    <location>
        <begin position="313"/>
        <end position="333"/>
    </location>
</feature>
<evidence type="ECO:0000313" key="5">
    <source>
        <dbReference type="EMBL" id="KAG8457087.1"/>
    </source>
</evidence>
<keyword evidence="3 4" id="KW-0472">Membrane</keyword>
<dbReference type="OrthoDB" id="413480at2759"/>
<dbReference type="PANTHER" id="PTHR23121">
    <property type="entry name" value="SODIUM-DEPENDENT GLUCOSE TRANSPORTER 1"/>
    <property type="match status" value="1"/>
</dbReference>
<dbReference type="Pfam" id="PF07690">
    <property type="entry name" value="MFS_1"/>
    <property type="match status" value="1"/>
</dbReference>
<dbReference type="InterPro" id="IPR011701">
    <property type="entry name" value="MFS"/>
</dbReference>
<feature type="transmembrane region" description="Helical" evidence="4">
    <location>
        <begin position="86"/>
        <end position="107"/>
    </location>
</feature>
<gene>
    <name evidence="5" type="ORF">KFE25_009847</name>
</gene>
<dbReference type="InterPro" id="IPR036259">
    <property type="entry name" value="MFS_trans_sf"/>
</dbReference>
<dbReference type="PANTHER" id="PTHR23121:SF9">
    <property type="entry name" value="SODIUM-DEPENDENT GLUCOSE TRANSPORTER 1"/>
    <property type="match status" value="1"/>
</dbReference>
<feature type="transmembrane region" description="Helical" evidence="4">
    <location>
        <begin position="143"/>
        <end position="162"/>
    </location>
</feature>
<feature type="transmembrane region" description="Helical" evidence="4">
    <location>
        <begin position="60"/>
        <end position="79"/>
    </location>
</feature>
<accession>A0A8J6BZK0</accession>
<evidence type="ECO:0000256" key="4">
    <source>
        <dbReference type="SAM" id="Phobius"/>
    </source>
</evidence>
<proteinExistence type="predicted"/>
<dbReference type="SUPFAM" id="SSF103473">
    <property type="entry name" value="MFS general substrate transporter"/>
    <property type="match status" value="1"/>
</dbReference>
<feature type="transmembrane region" description="Helical" evidence="4">
    <location>
        <begin position="113"/>
        <end position="136"/>
    </location>
</feature>
<evidence type="ECO:0000256" key="3">
    <source>
        <dbReference type="ARBA" id="ARBA00023136"/>
    </source>
</evidence>
<dbReference type="Proteomes" id="UP000751190">
    <property type="component" value="Unassembled WGS sequence"/>
</dbReference>